<gene>
    <name evidence="11" type="ORF">HMPREF9194_00202</name>
</gene>
<comment type="similarity">
    <text evidence="1 5 10">Belongs to the histidinol dehydrogenase family.</text>
</comment>
<evidence type="ECO:0000256" key="5">
    <source>
        <dbReference type="PIRNR" id="PIRNR000099"/>
    </source>
</evidence>
<keyword evidence="2 9" id="KW-0479">Metal-binding</keyword>
<keyword evidence="12" id="KW-1185">Reference proteome</keyword>
<evidence type="ECO:0000256" key="2">
    <source>
        <dbReference type="ARBA" id="ARBA00022723"/>
    </source>
</evidence>
<dbReference type="PRINTS" id="PR00083">
    <property type="entry name" value="HOLDHDRGNASE"/>
</dbReference>
<dbReference type="InterPro" id="IPR001692">
    <property type="entry name" value="Histidinol_DH_CS"/>
</dbReference>
<feature type="binding site" evidence="9">
    <location>
        <position position="371"/>
    </location>
    <ligand>
        <name>Zn(2+)</name>
        <dbReference type="ChEBI" id="CHEBI:29105"/>
    </ligand>
</feature>
<dbReference type="SUPFAM" id="SSF53720">
    <property type="entry name" value="ALDH-like"/>
    <property type="match status" value="1"/>
</dbReference>
<comment type="cofactor">
    <cofactor evidence="9">
        <name>Zn(2+)</name>
        <dbReference type="ChEBI" id="CHEBI:29105"/>
    </cofactor>
    <text evidence="9">Binds 1 zinc ion per subunit.</text>
</comment>
<name>S3KJ11_TREMA</name>
<proteinExistence type="inferred from homology"/>
<keyword evidence="3 9" id="KW-0862">Zinc</keyword>
<dbReference type="NCBIfam" id="TIGR00069">
    <property type="entry name" value="hisD"/>
    <property type="match status" value="1"/>
</dbReference>
<dbReference type="GO" id="GO:0005829">
    <property type="term" value="C:cytosol"/>
    <property type="evidence" value="ECO:0007669"/>
    <property type="project" value="TreeGrafter"/>
</dbReference>
<keyword evidence="4 5" id="KW-0560">Oxidoreductase</keyword>
<evidence type="ECO:0000256" key="6">
    <source>
        <dbReference type="PIRSR" id="PIRSR000099-1"/>
    </source>
</evidence>
<dbReference type="STRING" id="1125699.HMPREF9194_00202"/>
<evidence type="ECO:0000313" key="12">
    <source>
        <dbReference type="Proteomes" id="UP000014541"/>
    </source>
</evidence>
<dbReference type="GO" id="GO:0004399">
    <property type="term" value="F:histidinol dehydrogenase activity"/>
    <property type="evidence" value="ECO:0007669"/>
    <property type="project" value="InterPro"/>
</dbReference>
<organism evidence="11 12">
    <name type="scientific">Treponema maltophilum ATCC 51939</name>
    <dbReference type="NCBI Taxonomy" id="1125699"/>
    <lineage>
        <taxon>Bacteria</taxon>
        <taxon>Pseudomonadati</taxon>
        <taxon>Spirochaetota</taxon>
        <taxon>Spirochaetia</taxon>
        <taxon>Spirochaetales</taxon>
        <taxon>Treponemataceae</taxon>
        <taxon>Treponema</taxon>
    </lineage>
</organism>
<dbReference type="InterPro" id="IPR012131">
    <property type="entry name" value="Hstdl_DH"/>
</dbReference>
<evidence type="ECO:0000313" key="11">
    <source>
        <dbReference type="EMBL" id="EPF32207.1"/>
    </source>
</evidence>
<feature type="binding site" evidence="8">
    <location>
        <position position="244"/>
    </location>
    <ligand>
        <name>substrate</name>
    </ligand>
</feature>
<accession>S3KJ11</accession>
<feature type="binding site" evidence="9">
    <location>
        <position position="269"/>
    </location>
    <ligand>
        <name>Zn(2+)</name>
        <dbReference type="ChEBI" id="CHEBI:29105"/>
    </ligand>
</feature>
<dbReference type="PATRIC" id="fig|1125699.3.peg.204"/>
<evidence type="ECO:0000256" key="8">
    <source>
        <dbReference type="PIRSR" id="PIRSR000099-3"/>
    </source>
</evidence>
<dbReference type="PANTHER" id="PTHR21256">
    <property type="entry name" value="HISTIDINOL DEHYDROGENASE HDH"/>
    <property type="match status" value="1"/>
</dbReference>
<dbReference type="Pfam" id="PF00815">
    <property type="entry name" value="Histidinol_dh"/>
    <property type="match status" value="1"/>
</dbReference>
<evidence type="ECO:0000256" key="3">
    <source>
        <dbReference type="ARBA" id="ARBA00022833"/>
    </source>
</evidence>
<feature type="binding site" evidence="8">
    <location>
        <position position="269"/>
    </location>
    <ligand>
        <name>substrate</name>
    </ligand>
</feature>
<feature type="binding site" evidence="9">
    <location>
        <position position="266"/>
    </location>
    <ligand>
        <name>Zn(2+)</name>
        <dbReference type="ChEBI" id="CHEBI:29105"/>
    </ligand>
</feature>
<reference evidence="11 12" key="1">
    <citation type="submission" date="2013-04" db="EMBL/GenBank/DDBJ databases">
        <title>The Genome Sequence of Treponema maltophilum ATCC 51939.</title>
        <authorList>
            <consortium name="The Broad Institute Genomics Platform"/>
            <person name="Earl A."/>
            <person name="Ward D."/>
            <person name="Feldgarden M."/>
            <person name="Gevers D."/>
            <person name="Leonetti C."/>
            <person name="Blanton J.M."/>
            <person name="Dewhirst F.E."/>
            <person name="Izard J."/>
            <person name="Walker B."/>
            <person name="Young S."/>
            <person name="Zeng Q."/>
            <person name="Gargeya S."/>
            <person name="Fitzgerald M."/>
            <person name="Haas B."/>
            <person name="Abouelleil A."/>
            <person name="Allen A.W."/>
            <person name="Alvarado L."/>
            <person name="Arachchi H.M."/>
            <person name="Berlin A.M."/>
            <person name="Chapman S.B."/>
            <person name="Gainer-Dewar J."/>
            <person name="Goldberg J."/>
            <person name="Griggs A."/>
            <person name="Gujja S."/>
            <person name="Hansen M."/>
            <person name="Howarth C."/>
            <person name="Imamovic A."/>
            <person name="Ireland A."/>
            <person name="Larimer J."/>
            <person name="McCowan C."/>
            <person name="Murphy C."/>
            <person name="Pearson M."/>
            <person name="Poon T.W."/>
            <person name="Priest M."/>
            <person name="Roberts A."/>
            <person name="Saif S."/>
            <person name="Shea T."/>
            <person name="Sisk P."/>
            <person name="Sykes S."/>
            <person name="Wortman J."/>
            <person name="Nusbaum C."/>
            <person name="Birren B."/>
        </authorList>
    </citation>
    <scope>NUCLEOTIDE SEQUENCE [LARGE SCALE GENOMIC DNA]</scope>
    <source>
        <strain evidence="11 12">ATCC 51939</strain>
    </source>
</reference>
<evidence type="ECO:0000256" key="10">
    <source>
        <dbReference type="RuleBase" id="RU004175"/>
    </source>
</evidence>
<dbReference type="InterPro" id="IPR016161">
    <property type="entry name" value="Ald_DH/histidinol_DH"/>
</dbReference>
<dbReference type="CDD" id="cd06572">
    <property type="entry name" value="Histidinol_dh"/>
    <property type="match status" value="1"/>
</dbReference>
<feature type="binding site" evidence="8">
    <location>
        <position position="335"/>
    </location>
    <ligand>
        <name>substrate</name>
    </ligand>
</feature>
<evidence type="ECO:0000256" key="7">
    <source>
        <dbReference type="PIRSR" id="PIRSR000099-2"/>
    </source>
</evidence>
<feature type="binding site" evidence="8">
    <location>
        <position position="266"/>
    </location>
    <ligand>
        <name>substrate</name>
    </ligand>
</feature>
<dbReference type="GO" id="GO:0051287">
    <property type="term" value="F:NAD binding"/>
    <property type="evidence" value="ECO:0007669"/>
    <property type="project" value="InterPro"/>
</dbReference>
<dbReference type="AlphaFoldDB" id="S3KJ11"/>
<evidence type="ECO:0000256" key="9">
    <source>
        <dbReference type="PIRSR" id="PIRSR000099-4"/>
    </source>
</evidence>
<dbReference type="HOGENOM" id="CLU_006732_3_3_12"/>
<dbReference type="GO" id="GO:0000105">
    <property type="term" value="P:L-histidine biosynthetic process"/>
    <property type="evidence" value="ECO:0007669"/>
    <property type="project" value="InterPro"/>
</dbReference>
<feature type="binding site" evidence="8">
    <location>
        <position position="431"/>
    </location>
    <ligand>
        <name>substrate</name>
    </ligand>
</feature>
<dbReference type="RefSeq" id="WP_016524504.1">
    <property type="nucleotide sequence ID" value="NZ_KE332518.1"/>
</dbReference>
<protein>
    <submittedName>
        <fullName evidence="11">Histidinol dehydrogenase</fullName>
    </submittedName>
</protein>
<feature type="binding site" evidence="8">
    <location>
        <position position="436"/>
    </location>
    <ligand>
        <name>substrate</name>
    </ligand>
</feature>
<feature type="binding site" evidence="7">
    <location>
        <position position="221"/>
    </location>
    <ligand>
        <name>NAD(+)</name>
        <dbReference type="ChEBI" id="CHEBI:57540"/>
    </ligand>
</feature>
<comment type="caution">
    <text evidence="11">The sequence shown here is derived from an EMBL/GenBank/DDBJ whole genome shotgun (WGS) entry which is preliminary data.</text>
</comment>
<dbReference type="Proteomes" id="UP000014541">
    <property type="component" value="Unassembled WGS sequence"/>
</dbReference>
<feature type="binding site" evidence="7">
    <location>
        <position position="126"/>
    </location>
    <ligand>
        <name>NAD(+)</name>
        <dbReference type="ChEBI" id="CHEBI:57540"/>
    </ligand>
</feature>
<sequence length="446" mass="47766">MTLIKADALDQSFFAPRTFASDVRSAVQHILDEVKQNGDAALHEFAKKFDRADPDSFEIPYADLKECENNLRKNKTSVYDALCRSRDLALKFAYKQKECFTDFEIELTDGLFTGQKNIPVERAGLYVPAGSFPLLSSVVMTSSPAKAAGCKEIILCTPPKAGSKTGRSEKRTPWADEGILAAASICSVGRVFAVGGAQAIAAMAYGTQSIPRCDVIAGPGNKYVAEAKRLITGDAGIDLVAGPTEVFIIADKDAKAEWVAADLLAQAEHDADAQAVLATPSKTFAEKVNKELEKRLALLPTAPTAAESIKRHGLIIITDSLEQAADIANRKAPEHLELALNEGKKRDEIAALLHNYGSLFIGCFAAEVLGDYAAGLNHTLPTSGSARFTGGLSVRHFLKTATTLRAAENKAELPKGVKDSFKAAFELGKAEGLYAHARAADVRLQS</sequence>
<feature type="binding site" evidence="7">
    <location>
        <position position="198"/>
    </location>
    <ligand>
        <name>NAD(+)</name>
        <dbReference type="ChEBI" id="CHEBI:57540"/>
    </ligand>
</feature>
<dbReference type="OrthoDB" id="9805269at2"/>
<evidence type="ECO:0000256" key="1">
    <source>
        <dbReference type="ARBA" id="ARBA00010178"/>
    </source>
</evidence>
<keyword evidence="7" id="KW-0520">NAD</keyword>
<feature type="active site" description="Proton acceptor" evidence="6">
    <location>
        <position position="335"/>
    </location>
</feature>
<dbReference type="FunFam" id="3.40.50.1980:FF:000001">
    <property type="entry name" value="Histidinol dehydrogenase"/>
    <property type="match status" value="1"/>
</dbReference>
<evidence type="ECO:0000256" key="4">
    <source>
        <dbReference type="ARBA" id="ARBA00023002"/>
    </source>
</evidence>
<dbReference type="Gene3D" id="1.20.5.1300">
    <property type="match status" value="1"/>
</dbReference>
<dbReference type="PROSITE" id="PS00611">
    <property type="entry name" value="HISOL_DEHYDROGENASE"/>
    <property type="match status" value="1"/>
</dbReference>
<feature type="binding site" evidence="8">
    <location>
        <position position="371"/>
    </location>
    <ligand>
        <name>substrate</name>
    </ligand>
</feature>
<dbReference type="GO" id="GO:0046872">
    <property type="term" value="F:metal ion binding"/>
    <property type="evidence" value="ECO:0007669"/>
    <property type="project" value="UniProtKB-KW"/>
</dbReference>
<dbReference type="InterPro" id="IPR022695">
    <property type="entry name" value="Histidinol_DH_monofunct"/>
</dbReference>
<dbReference type="PIRSF" id="PIRSF000099">
    <property type="entry name" value="Histidinol_dh"/>
    <property type="match status" value="1"/>
</dbReference>
<dbReference type="eggNOG" id="COG0141">
    <property type="taxonomic scope" value="Bacteria"/>
</dbReference>
<dbReference type="PANTHER" id="PTHR21256:SF2">
    <property type="entry name" value="HISTIDINE BIOSYNTHESIS TRIFUNCTIONAL PROTEIN"/>
    <property type="match status" value="1"/>
</dbReference>
<feature type="binding site" evidence="9">
    <location>
        <position position="436"/>
    </location>
    <ligand>
        <name>Zn(2+)</name>
        <dbReference type="ChEBI" id="CHEBI:29105"/>
    </ligand>
</feature>
<feature type="active site" description="Proton acceptor" evidence="6">
    <location>
        <position position="334"/>
    </location>
</feature>
<dbReference type="EMBL" id="ATFF01000002">
    <property type="protein sequence ID" value="EPF32207.1"/>
    <property type="molecule type" value="Genomic_DNA"/>
</dbReference>
<dbReference type="Gene3D" id="3.40.50.1980">
    <property type="entry name" value="Nitrogenase molybdenum iron protein domain"/>
    <property type="match status" value="2"/>
</dbReference>